<dbReference type="EMBL" id="JBHFFA010000001">
    <property type="protein sequence ID" value="KAL2649650.1"/>
    <property type="molecule type" value="Genomic_DNA"/>
</dbReference>
<dbReference type="PANTHER" id="PTHR48221">
    <property type="entry name" value="ACYL-COA SYNTHETASE FAMILY PROTEIN"/>
    <property type="match status" value="1"/>
</dbReference>
<evidence type="ECO:0000256" key="1">
    <source>
        <dbReference type="SAM" id="MobiDB-lite"/>
    </source>
</evidence>
<name>A0ABD1ZDX4_9MARC</name>
<evidence type="ECO:0000313" key="3">
    <source>
        <dbReference type="Proteomes" id="UP001605036"/>
    </source>
</evidence>
<proteinExistence type="predicted"/>
<sequence length="852" mass="95229">MFEYQPSDVNKHRMDQLKGTASIDDKIARTVVDKTVDLLTRGVVPLEFDAAAFARNSLVETFGKRLFESNACSSSSLGTMSKRRRCSVIDSALGIMGFDSLKVYETERKFLVDMLTSVIHVKSSCGTISNDLGGLDGPNSSMGSQKCRSDQRLPVGTLLQIVDACKAFLASGKGDDTQVQEVVVALAKVAVESCSFSPRVESISCIYNREVYEKDGERRKDYKWAIQSVIDFALQENCSIYSKLRPFGRLQFWRIRPSCLKQDISALASEAVLRLLLPLDSELFQREEWATMIVSLSLAPEMSIEARRLLHHWFLSSGSVRLWELRGELAAAVRDVVSHPSVWGLSNVFHLPPKFAFYSVRLRPFVQILEEQPSVAGVLRLLKLLNGFEDSRLQPHISTSGECPVPRVHDIDHNSFWALMTEFLPWFLFALKLLFSTSSTCISGEDLCKSLLNRKKLESVVLDSEHECKHLYSHVAARYLSWILSPADPVQRASEERFLLTLSRSWGKLQTPSCPATGLTLSGQHEYEALKIAVQASFIKCSRCGSPIKKVETTGRLSGKEREAPESCGVEPLTDVKIWLGLIERYYKPKFTAANIKGQTDSVGKVVGGPDRRGSSSSGGSSKKGNFMVQYIPMSALAESLKFTSPFTLISVLQFVGSCEGDNGEWRGSAQENSRGIEGSPECYWCRYLLSNEPCRMQADHSSRPTQRERLSEHSNGRSRLVAKTSVGWLPGVAAIFRVLDYIVGDAVLFSDRDPSVLSLEGEMLRATDNLAIVVAEFVKQWGESCETFFSNTPHSLGNNMYKVTMQDLHRRFCRWIQKPSLSPEVYKLCTDVTVHLSMRINREPNSPHPET</sequence>
<protein>
    <submittedName>
        <fullName evidence="2">Uncharacterized protein</fullName>
    </submittedName>
</protein>
<reference evidence="2 3" key="1">
    <citation type="submission" date="2024-09" db="EMBL/GenBank/DDBJ databases">
        <title>Chromosome-scale assembly of Riccia fluitans.</title>
        <authorList>
            <person name="Paukszto L."/>
            <person name="Sawicki J."/>
            <person name="Karawczyk K."/>
            <person name="Piernik-Szablinska J."/>
            <person name="Szczecinska M."/>
            <person name="Mazdziarz M."/>
        </authorList>
    </citation>
    <scope>NUCLEOTIDE SEQUENCE [LARGE SCALE GENOMIC DNA]</scope>
    <source>
        <strain evidence="2">Rf_01</strain>
        <tissue evidence="2">Aerial parts of the thallus</tissue>
    </source>
</reference>
<feature type="compositionally biased region" description="Basic and acidic residues" evidence="1">
    <location>
        <begin position="698"/>
        <end position="716"/>
    </location>
</feature>
<feature type="region of interest" description="Disordered" evidence="1">
    <location>
        <begin position="602"/>
        <end position="622"/>
    </location>
</feature>
<dbReference type="AlphaFoldDB" id="A0ABD1ZDX4"/>
<evidence type="ECO:0000313" key="2">
    <source>
        <dbReference type="EMBL" id="KAL2649650.1"/>
    </source>
</evidence>
<gene>
    <name evidence="2" type="ORF">R1flu_017778</name>
</gene>
<accession>A0ABD1ZDX4</accession>
<keyword evidence="3" id="KW-1185">Reference proteome</keyword>
<dbReference type="Proteomes" id="UP001605036">
    <property type="component" value="Unassembled WGS sequence"/>
</dbReference>
<organism evidence="2 3">
    <name type="scientific">Riccia fluitans</name>
    <dbReference type="NCBI Taxonomy" id="41844"/>
    <lineage>
        <taxon>Eukaryota</taxon>
        <taxon>Viridiplantae</taxon>
        <taxon>Streptophyta</taxon>
        <taxon>Embryophyta</taxon>
        <taxon>Marchantiophyta</taxon>
        <taxon>Marchantiopsida</taxon>
        <taxon>Marchantiidae</taxon>
        <taxon>Marchantiales</taxon>
        <taxon>Ricciaceae</taxon>
        <taxon>Riccia</taxon>
    </lineage>
</organism>
<comment type="caution">
    <text evidence="2">The sequence shown here is derived from an EMBL/GenBank/DDBJ whole genome shotgun (WGS) entry which is preliminary data.</text>
</comment>
<dbReference type="PANTHER" id="PTHR48221:SF2">
    <property type="entry name" value="ACYL-COA SYNTHETASE FAMILY PROTEIN"/>
    <property type="match status" value="1"/>
</dbReference>
<feature type="region of interest" description="Disordered" evidence="1">
    <location>
        <begin position="698"/>
        <end position="717"/>
    </location>
</feature>